<accession>A0A067MDT2</accession>
<dbReference type="OrthoDB" id="2404451at2759"/>
<reference evidence="2" key="1">
    <citation type="journal article" date="2014" name="Proc. Natl. Acad. Sci. U.S.A.">
        <title>Extensive sampling of basidiomycete genomes demonstrates inadequacy of the white-rot/brown-rot paradigm for wood decay fungi.</title>
        <authorList>
            <person name="Riley R."/>
            <person name="Salamov A.A."/>
            <person name="Brown D.W."/>
            <person name="Nagy L.G."/>
            <person name="Floudas D."/>
            <person name="Held B.W."/>
            <person name="Levasseur A."/>
            <person name="Lombard V."/>
            <person name="Morin E."/>
            <person name="Otillar R."/>
            <person name="Lindquist E.A."/>
            <person name="Sun H."/>
            <person name="LaButti K.M."/>
            <person name="Schmutz J."/>
            <person name="Jabbour D."/>
            <person name="Luo H."/>
            <person name="Baker S.E."/>
            <person name="Pisabarro A.G."/>
            <person name="Walton J.D."/>
            <person name="Blanchette R.A."/>
            <person name="Henrissat B."/>
            <person name="Martin F."/>
            <person name="Cullen D."/>
            <person name="Hibbett D.S."/>
            <person name="Grigoriev I.V."/>
        </authorList>
    </citation>
    <scope>NUCLEOTIDE SEQUENCE [LARGE SCALE GENOMIC DNA]</scope>
    <source>
        <strain evidence="2">FD-172 SS1</strain>
    </source>
</reference>
<dbReference type="HOGENOM" id="CLU_026593_0_0_1"/>
<protein>
    <submittedName>
        <fullName evidence="1">Uncharacterized protein</fullName>
    </submittedName>
</protein>
<evidence type="ECO:0000313" key="1">
    <source>
        <dbReference type="EMBL" id="KDQ13908.1"/>
    </source>
</evidence>
<feature type="non-terminal residue" evidence="1">
    <location>
        <position position="270"/>
    </location>
</feature>
<dbReference type="AlphaFoldDB" id="A0A067MDT2"/>
<feature type="non-terminal residue" evidence="1">
    <location>
        <position position="1"/>
    </location>
</feature>
<dbReference type="InParanoid" id="A0A067MDT2"/>
<proteinExistence type="predicted"/>
<keyword evidence="2" id="KW-1185">Reference proteome</keyword>
<sequence length="270" mass="30112">YFIIVGGDQPAIAKLTNMKGHNAIAPCRTCRIYGCLCPSESASTYYYPLHAPEEWDGRSELRAARGAHYDAEHLPYRTHASHMEQVDSILASQNPELGQVGWGINGFSILSNLSSINFPMSFPFGMLHLVFLNTVPNLVRHAIGTFERVPNEGQPYAISPKTWQRLGAQLAASNATMPAGFGKHFRNISKEFGLMVAEDWSNFVVYAARPLFATAYTKAENRPHLELWDLLAEIVEDCLKFSISQAVVASIGTRIRKFVTEYERSVSRLS</sequence>
<dbReference type="Proteomes" id="UP000027195">
    <property type="component" value="Unassembled WGS sequence"/>
</dbReference>
<dbReference type="STRING" id="930990.A0A067MDT2"/>
<evidence type="ECO:0000313" key="2">
    <source>
        <dbReference type="Proteomes" id="UP000027195"/>
    </source>
</evidence>
<organism evidence="1 2">
    <name type="scientific">Botryobasidium botryosum (strain FD-172 SS1)</name>
    <dbReference type="NCBI Taxonomy" id="930990"/>
    <lineage>
        <taxon>Eukaryota</taxon>
        <taxon>Fungi</taxon>
        <taxon>Dikarya</taxon>
        <taxon>Basidiomycota</taxon>
        <taxon>Agaricomycotina</taxon>
        <taxon>Agaricomycetes</taxon>
        <taxon>Cantharellales</taxon>
        <taxon>Botryobasidiaceae</taxon>
        <taxon>Botryobasidium</taxon>
    </lineage>
</organism>
<dbReference type="EMBL" id="KL198040">
    <property type="protein sequence ID" value="KDQ13908.1"/>
    <property type="molecule type" value="Genomic_DNA"/>
</dbReference>
<gene>
    <name evidence="1" type="ORF">BOTBODRAFT_85315</name>
</gene>
<name>A0A067MDT2_BOTB1</name>